<evidence type="ECO:0000313" key="8">
    <source>
        <dbReference type="EMBL" id="CAF3946494.1"/>
    </source>
</evidence>
<comment type="caution">
    <text evidence="3">The sequence shown here is derived from an EMBL/GenBank/DDBJ whole genome shotgun (WGS) entry which is preliminary data.</text>
</comment>
<evidence type="ECO:0000313" key="6">
    <source>
        <dbReference type="EMBL" id="CAF3714071.1"/>
    </source>
</evidence>
<reference evidence="3" key="1">
    <citation type="submission" date="2021-02" db="EMBL/GenBank/DDBJ databases">
        <authorList>
            <person name="Nowell W R."/>
        </authorList>
    </citation>
    <scope>NUCLEOTIDE SEQUENCE</scope>
</reference>
<evidence type="ECO:0000313" key="10">
    <source>
        <dbReference type="Proteomes" id="UP000663845"/>
    </source>
</evidence>
<dbReference type="EMBL" id="CAJNOG010000289">
    <property type="protein sequence ID" value="CAF1148875.1"/>
    <property type="molecule type" value="Genomic_DNA"/>
</dbReference>
<accession>A0A814ST79</accession>
<evidence type="ECO:0000313" key="9">
    <source>
        <dbReference type="Proteomes" id="UP000663832"/>
    </source>
</evidence>
<dbReference type="EMBL" id="CAJNOM010000350">
    <property type="protein sequence ID" value="CAF1382539.1"/>
    <property type="molecule type" value="Genomic_DNA"/>
</dbReference>
<dbReference type="EMBL" id="CAJOAZ010000792">
    <property type="protein sequence ID" value="CAF3714071.1"/>
    <property type="molecule type" value="Genomic_DNA"/>
</dbReference>
<dbReference type="EMBL" id="CAJNOE010000260">
    <property type="protein sequence ID" value="CAF1098808.1"/>
    <property type="molecule type" value="Genomic_DNA"/>
</dbReference>
<proteinExistence type="predicted"/>
<dbReference type="Proteomes" id="UP000663860">
    <property type="component" value="Unassembled WGS sequence"/>
</dbReference>
<evidence type="ECO:0000313" key="7">
    <source>
        <dbReference type="EMBL" id="CAF3757517.1"/>
    </source>
</evidence>
<dbReference type="Proteomes" id="UP000663832">
    <property type="component" value="Unassembled WGS sequence"/>
</dbReference>
<dbReference type="EMBL" id="CAJOAY010002367">
    <property type="protein sequence ID" value="CAF3946494.1"/>
    <property type="molecule type" value="Genomic_DNA"/>
</dbReference>
<dbReference type="EMBL" id="CAJNOI010000104">
    <property type="protein sequence ID" value="CAF1065755.1"/>
    <property type="molecule type" value="Genomic_DNA"/>
</dbReference>
<evidence type="ECO:0000313" key="2">
    <source>
        <dbReference type="EMBL" id="CAF1098808.1"/>
    </source>
</evidence>
<dbReference type="OrthoDB" id="426386at2759"/>
<evidence type="ECO:0000313" key="1">
    <source>
        <dbReference type="EMBL" id="CAF1065755.1"/>
    </source>
</evidence>
<dbReference type="Proteomes" id="UP000663881">
    <property type="component" value="Unassembled WGS sequence"/>
</dbReference>
<dbReference type="Proteomes" id="UP000663868">
    <property type="component" value="Unassembled WGS sequence"/>
</dbReference>
<dbReference type="Proteomes" id="UP000663845">
    <property type="component" value="Unassembled WGS sequence"/>
</dbReference>
<evidence type="ECO:0000313" key="4">
    <source>
        <dbReference type="EMBL" id="CAF1250313.1"/>
    </source>
</evidence>
<dbReference type="EMBL" id="CAJOBB010000816">
    <property type="protein sequence ID" value="CAF3757517.1"/>
    <property type="molecule type" value="Genomic_DNA"/>
</dbReference>
<dbReference type="Proteomes" id="UP000663877">
    <property type="component" value="Unassembled WGS sequence"/>
</dbReference>
<evidence type="ECO:0000313" key="5">
    <source>
        <dbReference type="EMBL" id="CAF1382539.1"/>
    </source>
</evidence>
<organism evidence="3 10">
    <name type="scientific">Adineta steineri</name>
    <dbReference type="NCBI Taxonomy" id="433720"/>
    <lineage>
        <taxon>Eukaryota</taxon>
        <taxon>Metazoa</taxon>
        <taxon>Spiralia</taxon>
        <taxon>Gnathifera</taxon>
        <taxon>Rotifera</taxon>
        <taxon>Eurotatoria</taxon>
        <taxon>Bdelloidea</taxon>
        <taxon>Adinetida</taxon>
        <taxon>Adinetidae</taxon>
        <taxon>Adineta</taxon>
    </lineage>
</organism>
<dbReference type="Proteomes" id="UP000663844">
    <property type="component" value="Unassembled WGS sequence"/>
</dbReference>
<gene>
    <name evidence="1" type="ORF">BJG266_LOCUS19422</name>
    <name evidence="2" type="ORF">IZO911_LOCUS22924</name>
    <name evidence="3" type="ORF">JYZ213_LOCUS23984</name>
    <name evidence="7" type="ORF">KXQ929_LOCUS14604</name>
    <name evidence="8" type="ORF">OKA104_LOCUS26694</name>
    <name evidence="6" type="ORF">OXD698_LOCUS13169</name>
    <name evidence="4" type="ORF">QVE165_LOCUS28470</name>
    <name evidence="5" type="ORF">QVE165_LOCUS35744</name>
</gene>
<sequence length="92" mass="10305">MSLLIRTISRITSQRFTSTVGAHPQGTQDDPSLTANFIPDFSFPQGLQGDISDGTGNDAICQLWLEKCKLYGYDNCEERLQKLLESHTIKKN</sequence>
<dbReference type="EMBL" id="CAJNOM010000222">
    <property type="protein sequence ID" value="CAF1250313.1"/>
    <property type="molecule type" value="Genomic_DNA"/>
</dbReference>
<dbReference type="AlphaFoldDB" id="A0A814ST79"/>
<protein>
    <submittedName>
        <fullName evidence="3">Uncharacterized protein</fullName>
    </submittedName>
</protein>
<evidence type="ECO:0000313" key="3">
    <source>
        <dbReference type="EMBL" id="CAF1148875.1"/>
    </source>
</evidence>
<keyword evidence="9" id="KW-1185">Reference proteome</keyword>
<name>A0A814ST79_9BILA</name>